<dbReference type="Gene3D" id="3.40.50.10890">
    <property type="match status" value="1"/>
</dbReference>
<accession>A0AAN0IKL0</accession>
<dbReference type="GO" id="GO:0032039">
    <property type="term" value="C:integrator complex"/>
    <property type="evidence" value="ECO:0007669"/>
    <property type="project" value="InterPro"/>
</dbReference>
<name>A0AAN0IKL0_AMPQE</name>
<dbReference type="InterPro" id="IPR027074">
    <property type="entry name" value="Integrator_9su"/>
</dbReference>
<reference evidence="9" key="1">
    <citation type="journal article" date="2010" name="Nature">
        <title>The Amphimedon queenslandica genome and the evolution of animal complexity.</title>
        <authorList>
            <person name="Srivastava M."/>
            <person name="Simakov O."/>
            <person name="Chapman J."/>
            <person name="Fahey B."/>
            <person name="Gauthier M.E."/>
            <person name="Mitros T."/>
            <person name="Richards G.S."/>
            <person name="Conaco C."/>
            <person name="Dacre M."/>
            <person name="Hellsten U."/>
            <person name="Larroux C."/>
            <person name="Putnam N.H."/>
            <person name="Stanke M."/>
            <person name="Adamska M."/>
            <person name="Darling A."/>
            <person name="Degnan S.M."/>
            <person name="Oakley T.H."/>
            <person name="Plachetzki D.C."/>
            <person name="Zhai Y."/>
            <person name="Adamski M."/>
            <person name="Calcino A."/>
            <person name="Cummins S.F."/>
            <person name="Goodstein D.M."/>
            <person name="Harris C."/>
            <person name="Jackson D.J."/>
            <person name="Leys S.P."/>
            <person name="Shu S."/>
            <person name="Woodcroft B.J."/>
            <person name="Vervoort M."/>
            <person name="Kosik K.S."/>
            <person name="Manning G."/>
            <person name="Degnan B.M."/>
            <person name="Rokhsar D.S."/>
        </authorList>
    </citation>
    <scope>NUCLEOTIDE SEQUENCE [LARGE SCALE GENOMIC DNA]</scope>
</reference>
<dbReference type="InterPro" id="IPR022712">
    <property type="entry name" value="Beta_Casp"/>
</dbReference>
<proteinExistence type="inferred from homology"/>
<dbReference type="SUPFAM" id="SSF56281">
    <property type="entry name" value="Metallo-hydrolase/oxidoreductase"/>
    <property type="match status" value="1"/>
</dbReference>
<evidence type="ECO:0000256" key="4">
    <source>
        <dbReference type="ARBA" id="ARBA00022490"/>
    </source>
</evidence>
<keyword evidence="4" id="KW-0963">Cytoplasm</keyword>
<evidence type="ECO:0000313" key="8">
    <source>
        <dbReference type="EnsemblMetazoa" id="XP_011402930.2"/>
    </source>
</evidence>
<dbReference type="GO" id="GO:0005737">
    <property type="term" value="C:cytoplasm"/>
    <property type="evidence" value="ECO:0007669"/>
    <property type="project" value="UniProtKB-SubCell"/>
</dbReference>
<dbReference type="PANTHER" id="PTHR46094:SF1">
    <property type="entry name" value="INTEGRATOR COMPLEX SUBUNIT 9"/>
    <property type="match status" value="1"/>
</dbReference>
<dbReference type="Proteomes" id="UP000007879">
    <property type="component" value="Unassembled WGS sequence"/>
</dbReference>
<sequence>MELVSFLLYILLGFFPKYCLGSRPWQPCYVIRVEGVTIMLDCTLDLFELLNFFPLPLVYSERLSSTPFCELNNFTSNEQSENNIFREIIGRILIDSLPLVRIPETKLVDFSMVDVLLISNCFSFLSLPYLFEFGFSGKVYATEPTKQLGRQLMEELCEFLYRLPTPSKNWRDESILQSLPECAVKTLTDVNSWKSFYKSDDITSAISIVQGISYGQKLDLFGSVQATALSSGYCLGSCNWLMETKYSKIGYVSSSSTFTTHPCPMERQSLLSCDALILSSLTNAPSANPDTMLGELCTKMATTLRGGGNVLIPCYPTGVVYDLLECLHTFLDNAGLVGVPVYMISPVAKNSLSLANIYAEWLCEAKQSKVYQPEHPFPHAEFIKSGRLKHFPNIYGDLGNVYQTPCVVFAGHPSLRCGDAVHFMEVWGSSSKNSVIFTEPGFDYLHALTPYQPLNMKAFYFPIDPCMNFFVANKLLKELQPQVLITPTDYLPSAAQTQKDTTCLQPEMPFYGVKRGSVVKVELASKYKKIEMTSELASTIFPQEINPGVMATSLSGLLTIRSGNNKLHPLPHPKPKNLWGHTNAQSLIEALKEHGITDIVLDKKNNQDIVQILGGKASVCFNDGETIIQNCHDEKLRLLLKDMLLRQLIQL</sequence>
<dbReference type="InterPro" id="IPR036866">
    <property type="entry name" value="RibonucZ/Hydroxyglut_hydro"/>
</dbReference>
<evidence type="ECO:0000313" key="9">
    <source>
        <dbReference type="Proteomes" id="UP000007879"/>
    </source>
</evidence>
<keyword evidence="9" id="KW-1185">Reference proteome</keyword>
<comment type="similarity">
    <text evidence="3">Belongs to the metallo-beta-lactamase superfamily. RNA-metabolizing metallo-beta-lactamase-like family. INTS9 subfamily.</text>
</comment>
<protein>
    <recommendedName>
        <fullName evidence="7">Beta-Casp domain-containing protein</fullName>
    </recommendedName>
</protein>
<dbReference type="EnsemblMetazoa" id="XM_011404628.2">
    <property type="protein sequence ID" value="XP_011402930.2"/>
    <property type="gene ID" value="LOC100632660"/>
</dbReference>
<dbReference type="InterPro" id="IPR001279">
    <property type="entry name" value="Metallo-B-lactamas"/>
</dbReference>
<evidence type="ECO:0000256" key="3">
    <source>
        <dbReference type="ARBA" id="ARBA00006861"/>
    </source>
</evidence>
<evidence type="ECO:0000256" key="2">
    <source>
        <dbReference type="ARBA" id="ARBA00004496"/>
    </source>
</evidence>
<dbReference type="GO" id="GO:0034472">
    <property type="term" value="P:snRNA 3'-end processing"/>
    <property type="evidence" value="ECO:0007669"/>
    <property type="project" value="TreeGrafter"/>
</dbReference>
<dbReference type="SMART" id="SM01027">
    <property type="entry name" value="Beta-Casp"/>
    <property type="match status" value="1"/>
</dbReference>
<dbReference type="KEGG" id="aqu:100632660"/>
<comment type="subcellular location">
    <subcellularLocation>
        <location evidence="2">Cytoplasm</location>
    </subcellularLocation>
    <subcellularLocation>
        <location evidence="1">Nucleus</location>
    </subcellularLocation>
</comment>
<keyword evidence="5" id="KW-0539">Nucleus</keyword>
<dbReference type="Pfam" id="PF16661">
    <property type="entry name" value="Lactamase_B_6"/>
    <property type="match status" value="1"/>
</dbReference>
<evidence type="ECO:0000256" key="6">
    <source>
        <dbReference type="SAM" id="SignalP"/>
    </source>
</evidence>
<organism evidence="8 9">
    <name type="scientific">Amphimedon queenslandica</name>
    <name type="common">Sponge</name>
    <dbReference type="NCBI Taxonomy" id="400682"/>
    <lineage>
        <taxon>Eukaryota</taxon>
        <taxon>Metazoa</taxon>
        <taxon>Porifera</taxon>
        <taxon>Demospongiae</taxon>
        <taxon>Heteroscleromorpha</taxon>
        <taxon>Haplosclerida</taxon>
        <taxon>Niphatidae</taxon>
        <taxon>Amphimedon</taxon>
    </lineage>
</organism>
<keyword evidence="6" id="KW-0732">Signal</keyword>
<evidence type="ECO:0000259" key="7">
    <source>
        <dbReference type="SMART" id="SM01027"/>
    </source>
</evidence>
<dbReference type="Pfam" id="PF10996">
    <property type="entry name" value="Beta-Casp"/>
    <property type="match status" value="1"/>
</dbReference>
<feature type="signal peptide" evidence="6">
    <location>
        <begin position="1"/>
        <end position="21"/>
    </location>
</feature>
<dbReference type="AlphaFoldDB" id="A0AAN0IKL0"/>
<feature type="domain" description="Beta-Casp" evidence="7">
    <location>
        <begin position="320"/>
        <end position="448"/>
    </location>
</feature>
<dbReference type="PANTHER" id="PTHR46094">
    <property type="entry name" value="INTEGRATOR COMPLEX SUBUNIT 9"/>
    <property type="match status" value="1"/>
</dbReference>
<feature type="chain" id="PRO_5042944599" description="Beta-Casp domain-containing protein" evidence="6">
    <location>
        <begin position="22"/>
        <end position="651"/>
    </location>
</feature>
<gene>
    <name evidence="8" type="primary">100632660</name>
</gene>
<evidence type="ECO:0000256" key="5">
    <source>
        <dbReference type="ARBA" id="ARBA00023242"/>
    </source>
</evidence>
<reference evidence="8" key="2">
    <citation type="submission" date="2024-06" db="UniProtKB">
        <authorList>
            <consortium name="EnsemblMetazoa"/>
        </authorList>
    </citation>
    <scope>IDENTIFICATION</scope>
</reference>
<evidence type="ECO:0000256" key="1">
    <source>
        <dbReference type="ARBA" id="ARBA00004123"/>
    </source>
</evidence>